<dbReference type="HOGENOM" id="CLU_2964062_0_0_1"/>
<sequence length="59" mass="6596">MNTTLIAIPSPFEIREALFSINPDKAPGPDGFSASFYQNFWDILGEDVVKDIQAFFISN</sequence>
<dbReference type="AlphaFoldDB" id="A0A0D3AZ11"/>
<dbReference type="eggNOG" id="KOG1075">
    <property type="taxonomic scope" value="Eukaryota"/>
</dbReference>
<dbReference type="Gramene" id="Bo30405s010.1">
    <property type="protein sequence ID" value="Bo30405s010.1"/>
    <property type="gene ID" value="Bo30405s010"/>
</dbReference>
<accession>A0A0D3AZ11</accession>
<proteinExistence type="predicted"/>
<name>A0A0D3AZ11_BRAOL</name>
<evidence type="ECO:0000313" key="2">
    <source>
        <dbReference type="Proteomes" id="UP000032141"/>
    </source>
</evidence>
<evidence type="ECO:0008006" key="3">
    <source>
        <dbReference type="Google" id="ProtNLM"/>
    </source>
</evidence>
<organism evidence="1 2">
    <name type="scientific">Brassica oleracea var. oleracea</name>
    <dbReference type="NCBI Taxonomy" id="109376"/>
    <lineage>
        <taxon>Eukaryota</taxon>
        <taxon>Viridiplantae</taxon>
        <taxon>Streptophyta</taxon>
        <taxon>Embryophyta</taxon>
        <taxon>Tracheophyta</taxon>
        <taxon>Spermatophyta</taxon>
        <taxon>Magnoliopsida</taxon>
        <taxon>eudicotyledons</taxon>
        <taxon>Gunneridae</taxon>
        <taxon>Pentapetalae</taxon>
        <taxon>rosids</taxon>
        <taxon>malvids</taxon>
        <taxon>Brassicales</taxon>
        <taxon>Brassicaceae</taxon>
        <taxon>Brassiceae</taxon>
        <taxon>Brassica</taxon>
    </lineage>
</organism>
<dbReference type="Proteomes" id="UP000032141">
    <property type="component" value="Unassembled WGS sequence"/>
</dbReference>
<protein>
    <recommendedName>
        <fullName evidence="3">Reverse transcriptase domain-containing protein</fullName>
    </recommendedName>
</protein>
<evidence type="ECO:0000313" key="1">
    <source>
        <dbReference type="EnsemblPlants" id="Bo30405s010.1"/>
    </source>
</evidence>
<reference evidence="1" key="2">
    <citation type="submission" date="2015-06" db="UniProtKB">
        <authorList>
            <consortium name="EnsemblPlants"/>
        </authorList>
    </citation>
    <scope>IDENTIFICATION</scope>
</reference>
<keyword evidence="2" id="KW-1185">Reference proteome</keyword>
<reference evidence="1" key="1">
    <citation type="journal article" date="2014" name="Genome Biol.">
        <title>Transcriptome and methylome profiling reveals relics of genome dominance in the mesopolyploid Brassica oleracea.</title>
        <authorList>
            <person name="Parkin I.A."/>
            <person name="Koh C."/>
            <person name="Tang H."/>
            <person name="Robinson S.J."/>
            <person name="Kagale S."/>
            <person name="Clarke W.E."/>
            <person name="Town C.D."/>
            <person name="Nixon J."/>
            <person name="Krishnakumar V."/>
            <person name="Bidwell S.L."/>
            <person name="Denoeud F."/>
            <person name="Belcram H."/>
            <person name="Links M.G."/>
            <person name="Just J."/>
            <person name="Clarke C."/>
            <person name="Bender T."/>
            <person name="Huebert T."/>
            <person name="Mason A.S."/>
            <person name="Pires J.C."/>
            <person name="Barker G."/>
            <person name="Moore J."/>
            <person name="Walley P.G."/>
            <person name="Manoli S."/>
            <person name="Batley J."/>
            <person name="Edwards D."/>
            <person name="Nelson M.N."/>
            <person name="Wang X."/>
            <person name="Paterson A.H."/>
            <person name="King G."/>
            <person name="Bancroft I."/>
            <person name="Chalhoub B."/>
            <person name="Sharpe A.G."/>
        </authorList>
    </citation>
    <scope>NUCLEOTIDE SEQUENCE [LARGE SCALE GENOMIC DNA]</scope>
    <source>
        <strain evidence="1">cv. TO1000</strain>
    </source>
</reference>
<dbReference type="EnsemblPlants" id="Bo30405s010.1">
    <property type="protein sequence ID" value="Bo30405s010.1"/>
    <property type="gene ID" value="Bo30405s010"/>
</dbReference>